<evidence type="ECO:0000313" key="3">
    <source>
        <dbReference type="Proteomes" id="UP000811255"/>
    </source>
</evidence>
<reference evidence="2 3" key="1">
    <citation type="submission" date="2021-05" db="EMBL/GenBank/DDBJ databases">
        <title>Croceibacterium sp. LX-88 genome sequence.</title>
        <authorList>
            <person name="Luo X."/>
        </authorList>
    </citation>
    <scope>NUCLEOTIDE SEQUENCE [LARGE SCALE GENOMIC DNA]</scope>
    <source>
        <strain evidence="2 3">LX-88</strain>
    </source>
</reference>
<evidence type="ECO:0000313" key="2">
    <source>
        <dbReference type="EMBL" id="MBT2134750.1"/>
    </source>
</evidence>
<keyword evidence="1" id="KW-0732">Signal</keyword>
<dbReference type="Proteomes" id="UP000811255">
    <property type="component" value="Unassembled WGS sequence"/>
</dbReference>
<feature type="chain" id="PRO_5045167760" evidence="1">
    <location>
        <begin position="20"/>
        <end position="152"/>
    </location>
</feature>
<comment type="caution">
    <text evidence="2">The sequence shown here is derived from an EMBL/GenBank/DDBJ whole genome shotgun (WGS) entry which is preliminary data.</text>
</comment>
<proteinExistence type="predicted"/>
<evidence type="ECO:0000256" key="1">
    <source>
        <dbReference type="SAM" id="SignalP"/>
    </source>
</evidence>
<organism evidence="2 3">
    <name type="scientific">Croceibacterium selenioxidans</name>
    <dbReference type="NCBI Taxonomy" id="2838833"/>
    <lineage>
        <taxon>Bacteria</taxon>
        <taxon>Pseudomonadati</taxon>
        <taxon>Pseudomonadota</taxon>
        <taxon>Alphaproteobacteria</taxon>
        <taxon>Sphingomonadales</taxon>
        <taxon>Erythrobacteraceae</taxon>
        <taxon>Croceibacterium</taxon>
    </lineage>
</organism>
<protein>
    <submittedName>
        <fullName evidence="2">Uncharacterized protein</fullName>
    </submittedName>
</protein>
<dbReference type="RefSeq" id="WP_214536375.1">
    <property type="nucleotide sequence ID" value="NZ_JAHFVK010000002.1"/>
</dbReference>
<feature type="signal peptide" evidence="1">
    <location>
        <begin position="1"/>
        <end position="19"/>
    </location>
</feature>
<name>A0ABS5W4R9_9SPHN</name>
<keyword evidence="3" id="KW-1185">Reference proteome</keyword>
<accession>A0ABS5W4R9</accession>
<gene>
    <name evidence="2" type="ORF">KK137_10425</name>
</gene>
<sequence length="152" mass="16003">MRMTWLIAAALGVGTGVLAQEIVEIPASEVDVSKPEDLYKLEPDQWHLARQLWAGSEPCSPTQCEAGFTSGDLVVSAEHNAGTVTIIAALRGCPSTAFSELDVGDKASKSERGKVAKQVQRVVKGLAKTCKITPPVVPALAGDWLFPSSTSG</sequence>
<dbReference type="EMBL" id="JAHFVK010000002">
    <property type="protein sequence ID" value="MBT2134750.1"/>
    <property type="molecule type" value="Genomic_DNA"/>
</dbReference>